<evidence type="ECO:0000313" key="3">
    <source>
        <dbReference type="Proteomes" id="UP000014400"/>
    </source>
</evidence>
<dbReference type="Pfam" id="PF03070">
    <property type="entry name" value="TENA_THI-4"/>
    <property type="match status" value="1"/>
</dbReference>
<dbReference type="PANTHER" id="PTHR43198:SF2">
    <property type="entry name" value="SI:CH1073-67J19.1-RELATED"/>
    <property type="match status" value="1"/>
</dbReference>
<dbReference type="PANTHER" id="PTHR43198">
    <property type="entry name" value="BIFUNCTIONAL TH2 PROTEIN"/>
    <property type="match status" value="1"/>
</dbReference>
<protein>
    <recommendedName>
        <fullName evidence="1">Thiaminase-2/PQQC domain-containing protein</fullName>
    </recommendedName>
</protein>
<proteinExistence type="predicted"/>
<evidence type="ECO:0000313" key="2">
    <source>
        <dbReference type="EMBL" id="EPD98730.1"/>
    </source>
</evidence>
<evidence type="ECO:0000259" key="1">
    <source>
        <dbReference type="Pfam" id="PF03070"/>
    </source>
</evidence>
<dbReference type="InterPro" id="IPR050967">
    <property type="entry name" value="Thiamine_Salvage_TenA"/>
</dbReference>
<sequence length="287" mass="31465">MNINKEASVCRTRRQVLISTASIVFSTGFLAFLPKSVWAAGEPQTAPADWSGHAVRAAEKILEACCRHPFTQGLADGTLPKKAFLFYVVQNVHYLAGYAASLHALAGRVATMSNLPLEERKRIAKRLHGWAKDTDAVRESLDSVYAAHAAGKHLADDPLFKTIEPATLLYINYEALCAKTSHPAVGMAALLPCFWVYDGLGQVFVKAQKKSRLQKNPFADWIAGYGSPEYSAEVRQALGIADELAAETDEAVKAEMTSAFLTACRMELHLMEAAWRGLTWEPVAMPR</sequence>
<accession>S3BHB4</accession>
<dbReference type="InterPro" id="IPR004305">
    <property type="entry name" value="Thiaminase-2/PQQC"/>
</dbReference>
<gene>
    <name evidence="2" type="ORF">HMPREF1476_01472</name>
</gene>
<dbReference type="AlphaFoldDB" id="S3BHB4"/>
<dbReference type="GO" id="GO:0005829">
    <property type="term" value="C:cytosol"/>
    <property type="evidence" value="ECO:0007669"/>
    <property type="project" value="TreeGrafter"/>
</dbReference>
<dbReference type="eggNOG" id="COG0819">
    <property type="taxonomic scope" value="Bacteria"/>
</dbReference>
<dbReference type="SUPFAM" id="SSF48613">
    <property type="entry name" value="Heme oxygenase-like"/>
    <property type="match status" value="1"/>
</dbReference>
<name>S3BHB4_9BURK</name>
<dbReference type="STRING" id="1203554.HMPREF1476_01472"/>
<dbReference type="RefSeq" id="WP_016474681.1">
    <property type="nucleotide sequence ID" value="NZ_KE150480.1"/>
</dbReference>
<reference evidence="2 3" key="1">
    <citation type="submission" date="2013-04" db="EMBL/GenBank/DDBJ databases">
        <title>The Genome Sequence of Sutterella wadsworthensis HGA0223.</title>
        <authorList>
            <consortium name="The Broad Institute Genomics Platform"/>
            <person name="Earl A."/>
            <person name="Ward D."/>
            <person name="Feldgarden M."/>
            <person name="Gevers D."/>
            <person name="Schmidt T.M."/>
            <person name="Dover J."/>
            <person name="Dai D."/>
            <person name="Walker B."/>
            <person name="Young S."/>
            <person name="Zeng Q."/>
            <person name="Gargeya S."/>
            <person name="Fitzgerald M."/>
            <person name="Haas B."/>
            <person name="Abouelleil A."/>
            <person name="Allen A.W."/>
            <person name="Alvarado L."/>
            <person name="Arachchi H.M."/>
            <person name="Berlin A.M."/>
            <person name="Chapman S.B."/>
            <person name="Gainer-Dewar J."/>
            <person name="Goldberg J."/>
            <person name="Griggs A."/>
            <person name="Gujja S."/>
            <person name="Hansen M."/>
            <person name="Howarth C."/>
            <person name="Imamovic A."/>
            <person name="Ireland A."/>
            <person name="Larimer J."/>
            <person name="McCowan C."/>
            <person name="Murphy C."/>
            <person name="Pearson M."/>
            <person name="Poon T.W."/>
            <person name="Priest M."/>
            <person name="Roberts A."/>
            <person name="Saif S."/>
            <person name="Shea T."/>
            <person name="Sisk P."/>
            <person name="Sykes S."/>
            <person name="Wortman J."/>
            <person name="Nusbaum C."/>
            <person name="Birren B."/>
        </authorList>
    </citation>
    <scope>NUCLEOTIDE SEQUENCE [LARGE SCALE GENOMIC DNA]</scope>
    <source>
        <strain evidence="2 3">HGA0223</strain>
    </source>
</reference>
<dbReference type="InterPro" id="IPR016084">
    <property type="entry name" value="Haem_Oase-like_multi-hlx"/>
</dbReference>
<dbReference type="CDD" id="cd19365">
    <property type="entry name" value="TenA_C-like"/>
    <property type="match status" value="1"/>
</dbReference>
<feature type="domain" description="Thiaminase-2/PQQC" evidence="1">
    <location>
        <begin position="58"/>
        <end position="275"/>
    </location>
</feature>
<comment type="caution">
    <text evidence="2">The sequence shown here is derived from an EMBL/GenBank/DDBJ whole genome shotgun (WGS) entry which is preliminary data.</text>
</comment>
<keyword evidence="3" id="KW-1185">Reference proteome</keyword>
<dbReference type="PATRIC" id="fig|1203554.3.peg.1547"/>
<organism evidence="2 3">
    <name type="scientific">Sutterella wadsworthensis HGA0223</name>
    <dbReference type="NCBI Taxonomy" id="1203554"/>
    <lineage>
        <taxon>Bacteria</taxon>
        <taxon>Pseudomonadati</taxon>
        <taxon>Pseudomonadota</taxon>
        <taxon>Betaproteobacteria</taxon>
        <taxon>Burkholderiales</taxon>
        <taxon>Sutterellaceae</taxon>
        <taxon>Sutterella</taxon>
    </lineage>
</organism>
<dbReference type="HOGENOM" id="CLU_077537_3_2_4"/>
<dbReference type="Proteomes" id="UP000014400">
    <property type="component" value="Unassembled WGS sequence"/>
</dbReference>
<dbReference type="Gene3D" id="1.20.910.10">
    <property type="entry name" value="Heme oxygenase-like"/>
    <property type="match status" value="1"/>
</dbReference>
<dbReference type="EMBL" id="ATCF01000021">
    <property type="protein sequence ID" value="EPD98730.1"/>
    <property type="molecule type" value="Genomic_DNA"/>
</dbReference>